<keyword evidence="3" id="KW-0004">4Fe-4S</keyword>
<dbReference type="InterPro" id="IPR017896">
    <property type="entry name" value="4Fe4S_Fe-S-bd"/>
</dbReference>
<dbReference type="OrthoDB" id="9789936at2"/>
<dbReference type="InterPro" id="IPR017900">
    <property type="entry name" value="4Fe4S_Fe_S_CS"/>
</dbReference>
<evidence type="ECO:0000256" key="4">
    <source>
        <dbReference type="ARBA" id="ARBA00022519"/>
    </source>
</evidence>
<dbReference type="EMBL" id="SHLI01000001">
    <property type="protein sequence ID" value="RZU98999.1"/>
    <property type="molecule type" value="Genomic_DNA"/>
</dbReference>
<keyword evidence="10" id="KW-0411">Iron-sulfur</keyword>
<dbReference type="Pfam" id="PF04060">
    <property type="entry name" value="FeS"/>
    <property type="match status" value="1"/>
</dbReference>
<keyword evidence="4" id="KW-0997">Cell inner membrane</keyword>
<dbReference type="InterPro" id="IPR007202">
    <property type="entry name" value="4Fe-4S_dom"/>
</dbReference>
<evidence type="ECO:0000256" key="13">
    <source>
        <dbReference type="SAM" id="MobiDB-lite"/>
    </source>
</evidence>
<feature type="region of interest" description="Disordered" evidence="13">
    <location>
        <begin position="140"/>
        <end position="228"/>
    </location>
</feature>
<evidence type="ECO:0000256" key="6">
    <source>
        <dbReference type="ARBA" id="ARBA00022737"/>
    </source>
</evidence>
<evidence type="ECO:0000256" key="2">
    <source>
        <dbReference type="ARBA" id="ARBA00022475"/>
    </source>
</evidence>
<accession>A0A4Q8D0Y4</accession>
<proteinExistence type="predicted"/>
<dbReference type="Proteomes" id="UP000292298">
    <property type="component" value="Unassembled WGS sequence"/>
</dbReference>
<protein>
    <recommendedName>
        <fullName evidence="12">Ion-translocating oxidoreductase complex subunit B</fullName>
    </recommendedName>
</protein>
<dbReference type="InterPro" id="IPR050294">
    <property type="entry name" value="RnfB_subfamily"/>
</dbReference>
<evidence type="ECO:0000256" key="10">
    <source>
        <dbReference type="ARBA" id="ARBA00023014"/>
    </source>
</evidence>
<evidence type="ECO:0000256" key="7">
    <source>
        <dbReference type="ARBA" id="ARBA00022967"/>
    </source>
</evidence>
<dbReference type="NCBIfam" id="NF003475">
    <property type="entry name" value="PRK05113.1"/>
    <property type="match status" value="1"/>
</dbReference>
<evidence type="ECO:0000256" key="12">
    <source>
        <dbReference type="ARBA" id="ARBA00067794"/>
    </source>
</evidence>
<evidence type="ECO:0000259" key="15">
    <source>
        <dbReference type="PROSITE" id="PS51656"/>
    </source>
</evidence>
<dbReference type="PANTHER" id="PTHR42859">
    <property type="entry name" value="OXIDOREDUCTASE"/>
    <property type="match status" value="1"/>
</dbReference>
<dbReference type="Gene3D" id="1.10.15.40">
    <property type="entry name" value="Electron transport complex subunit B, putative Fe-S cluster"/>
    <property type="match status" value="1"/>
</dbReference>
<evidence type="ECO:0000256" key="3">
    <source>
        <dbReference type="ARBA" id="ARBA00022485"/>
    </source>
</evidence>
<keyword evidence="7" id="KW-1278">Translocase</keyword>
<name>A0A4Q8D0Y4_9GAMM</name>
<evidence type="ECO:0000256" key="8">
    <source>
        <dbReference type="ARBA" id="ARBA00022982"/>
    </source>
</evidence>
<dbReference type="AlphaFoldDB" id="A0A4Q8D0Y4"/>
<dbReference type="PROSITE" id="PS51379">
    <property type="entry name" value="4FE4S_FER_2"/>
    <property type="match status" value="2"/>
</dbReference>
<keyword evidence="1" id="KW-0813">Transport</keyword>
<gene>
    <name evidence="16" type="ORF">EV698_1275</name>
</gene>
<dbReference type="PANTHER" id="PTHR42859:SF3">
    <property type="entry name" value="ION-TRANSLOCATING OXIDOREDUCTASE COMPLEX SUBUNIT B"/>
    <property type="match status" value="1"/>
</dbReference>
<evidence type="ECO:0000313" key="16">
    <source>
        <dbReference type="EMBL" id="RZU98999.1"/>
    </source>
</evidence>
<evidence type="ECO:0000313" key="17">
    <source>
        <dbReference type="Proteomes" id="UP000292298"/>
    </source>
</evidence>
<dbReference type="GO" id="GO:0051539">
    <property type="term" value="F:4 iron, 4 sulfur cluster binding"/>
    <property type="evidence" value="ECO:0007669"/>
    <property type="project" value="UniProtKB-KW"/>
</dbReference>
<dbReference type="GO" id="GO:0009055">
    <property type="term" value="F:electron transfer activity"/>
    <property type="evidence" value="ECO:0007669"/>
    <property type="project" value="InterPro"/>
</dbReference>
<keyword evidence="8" id="KW-0249">Electron transport</keyword>
<evidence type="ECO:0000256" key="1">
    <source>
        <dbReference type="ARBA" id="ARBA00022448"/>
    </source>
</evidence>
<feature type="domain" description="4Fe-4S ferredoxin-type" evidence="14">
    <location>
        <begin position="78"/>
        <end position="107"/>
    </location>
</feature>
<feature type="compositionally biased region" description="Basic and acidic residues" evidence="13">
    <location>
        <begin position="140"/>
        <end position="159"/>
    </location>
</feature>
<dbReference type="SUPFAM" id="SSF54862">
    <property type="entry name" value="4Fe-4S ferredoxins"/>
    <property type="match status" value="1"/>
</dbReference>
<keyword evidence="11" id="KW-0472">Membrane</keyword>
<comment type="caution">
    <text evidence="16">The sequence shown here is derived from an EMBL/GenBank/DDBJ whole genome shotgun (WGS) entry which is preliminary data.</text>
</comment>
<evidence type="ECO:0000256" key="9">
    <source>
        <dbReference type="ARBA" id="ARBA00023004"/>
    </source>
</evidence>
<keyword evidence="17" id="KW-1185">Reference proteome</keyword>
<evidence type="ECO:0000256" key="11">
    <source>
        <dbReference type="ARBA" id="ARBA00023136"/>
    </source>
</evidence>
<dbReference type="InterPro" id="IPR010207">
    <property type="entry name" value="Elect_transpt_cplx_RnfB/RsxB"/>
</dbReference>
<feature type="domain" description="4Fe-4S" evidence="15">
    <location>
        <begin position="3"/>
        <end position="62"/>
    </location>
</feature>
<dbReference type="PROSITE" id="PS00198">
    <property type="entry name" value="4FE4S_FER_1"/>
    <property type="match status" value="1"/>
</dbReference>
<feature type="domain" description="4Fe-4S ferredoxin-type" evidence="14">
    <location>
        <begin position="108"/>
        <end position="137"/>
    </location>
</feature>
<dbReference type="Gene3D" id="3.30.70.20">
    <property type="match status" value="2"/>
</dbReference>
<evidence type="ECO:0000256" key="5">
    <source>
        <dbReference type="ARBA" id="ARBA00022723"/>
    </source>
</evidence>
<dbReference type="PROSITE" id="PS51656">
    <property type="entry name" value="4FE4S"/>
    <property type="match status" value="1"/>
</dbReference>
<reference evidence="16 17" key="1">
    <citation type="submission" date="2019-02" db="EMBL/GenBank/DDBJ databases">
        <title>Genomic Encyclopedia of Type Strains, Phase IV (KMG-IV): sequencing the most valuable type-strain genomes for metagenomic binning, comparative biology and taxonomic classification.</title>
        <authorList>
            <person name="Goeker M."/>
        </authorList>
    </citation>
    <scope>NUCLEOTIDE SEQUENCE [LARGE SCALE GENOMIC DNA]</scope>
    <source>
        <strain evidence="16 17">DSM 21056</strain>
    </source>
</reference>
<keyword evidence="2" id="KW-1003">Cell membrane</keyword>
<evidence type="ECO:0000259" key="14">
    <source>
        <dbReference type="PROSITE" id="PS51379"/>
    </source>
</evidence>
<keyword evidence="9" id="KW-0408">Iron</keyword>
<dbReference type="NCBIfam" id="TIGR01944">
    <property type="entry name" value="rnfB"/>
    <property type="match status" value="1"/>
</dbReference>
<sequence length="228" mass="25661">MSTDPATVDRIDALLPQTQCEQCGYPGCRPYAEAIARGEAEINQCPPGGQATIDSLAGLLDRASRSLDPAHGDYRPPRVAWIDESICIGCTKCIQACPVDAIVGARQRMHTVIAEECTGCDLCLAPCPVDCIHMLPTDREREPADHQQVRRDRARERFQNRNQRLARRRAEREQQRERRRAVRQDDTDNQTEATEPVLPDRAARRETAQAALARVRARRRQRQTGDPS</sequence>
<keyword evidence="6" id="KW-0677">Repeat</keyword>
<organism evidence="16 17">
    <name type="scientific">Spiribacter vilamensis</name>
    <dbReference type="NCBI Taxonomy" id="531306"/>
    <lineage>
        <taxon>Bacteria</taxon>
        <taxon>Pseudomonadati</taxon>
        <taxon>Pseudomonadota</taxon>
        <taxon>Gammaproteobacteria</taxon>
        <taxon>Chromatiales</taxon>
        <taxon>Ectothiorhodospiraceae</taxon>
        <taxon>Spiribacter</taxon>
    </lineage>
</organism>
<feature type="compositionally biased region" description="Basic and acidic residues" evidence="13">
    <location>
        <begin position="168"/>
        <end position="186"/>
    </location>
</feature>
<dbReference type="GO" id="GO:0046872">
    <property type="term" value="F:metal ion binding"/>
    <property type="evidence" value="ECO:0007669"/>
    <property type="project" value="UniProtKB-KW"/>
</dbReference>
<keyword evidence="5" id="KW-0479">Metal-binding</keyword>
<dbReference type="FunFam" id="1.10.15.40:FF:000001">
    <property type="entry name" value="Ion-translocating oxidoreductase complex subunit B"/>
    <property type="match status" value="1"/>
</dbReference>
<dbReference type="Pfam" id="PF14697">
    <property type="entry name" value="Fer4_21"/>
    <property type="match status" value="1"/>
</dbReference>